<dbReference type="RefSeq" id="WP_006555849.1">
    <property type="nucleotide sequence ID" value="NZ_JH992936.1"/>
</dbReference>
<dbReference type="Proteomes" id="UP000009891">
    <property type="component" value="Unassembled WGS sequence"/>
</dbReference>
<dbReference type="STRING" id="883156.HMPREF9282_00962"/>
<evidence type="ECO:0000313" key="2">
    <source>
        <dbReference type="EMBL" id="EKU79165.1"/>
    </source>
</evidence>
<organism evidence="2 3">
    <name type="scientific">Veillonella seminalis ACS-216-V-Col6b</name>
    <dbReference type="NCBI Taxonomy" id="883156"/>
    <lineage>
        <taxon>Bacteria</taxon>
        <taxon>Bacillati</taxon>
        <taxon>Bacillota</taxon>
        <taxon>Negativicutes</taxon>
        <taxon>Veillonellales</taxon>
        <taxon>Veillonellaceae</taxon>
        <taxon>Veillonella</taxon>
    </lineage>
</organism>
<sequence length="331" mass="37137">MIIKYKSDTGAEVDMSTVVQKVDWSGSRIQVARILEFTYIQDGRDALLPVHSLDCGQTIYGYDEQNQLQFQGNIYSIERNTESSTVSVRCYDNLFILCKSKTTKKFVNVLAEDVVKGVCAELGVKVGNVPVTDKKLSYIAAEKTGYQIIMMAYTQLSKTTGKKYQMIMNGDSLDVIEKGSLIESFEASQYVNTNNSTYRESIESMVNSVRITDEQGNLVGYQQNTDDIKKYSMIQDVYKTNPKVNTQEAVKALLKGPERTGVLELLGDYAVKASYSIKISDSIANLTGQFWVKSDHHSFVDGVHTMKVELEFENLMDEQTPDKDKDEKGGN</sequence>
<evidence type="ECO:0000259" key="1">
    <source>
        <dbReference type="Pfam" id="PF24032"/>
    </source>
</evidence>
<dbReference type="PATRIC" id="fig|883156.3.peg.942"/>
<accession>K9DP67</accession>
<keyword evidence="3" id="KW-1185">Reference proteome</keyword>
<comment type="caution">
    <text evidence="2">The sequence shown here is derived from an EMBL/GenBank/DDBJ whole genome shotgun (WGS) entry which is preliminary data.</text>
</comment>
<dbReference type="EMBL" id="AHAF01000003">
    <property type="protein sequence ID" value="EKU79165.1"/>
    <property type="molecule type" value="Genomic_DNA"/>
</dbReference>
<evidence type="ECO:0000313" key="3">
    <source>
        <dbReference type="Proteomes" id="UP000009891"/>
    </source>
</evidence>
<protein>
    <recommendedName>
        <fullName evidence="1">YqbQ/XkdQ domain-containing protein</fullName>
    </recommendedName>
</protein>
<gene>
    <name evidence="2" type="ORF">HMPREF9282_00962</name>
</gene>
<feature type="domain" description="YqbQ/XkdQ" evidence="1">
    <location>
        <begin position="22"/>
        <end position="311"/>
    </location>
</feature>
<dbReference type="Pfam" id="PF24032">
    <property type="entry name" value="YQBQ"/>
    <property type="match status" value="1"/>
</dbReference>
<dbReference type="InterPro" id="IPR056937">
    <property type="entry name" value="YqbQ/XkdQ"/>
</dbReference>
<dbReference type="eggNOG" id="COG0791">
    <property type="taxonomic scope" value="Bacteria"/>
</dbReference>
<dbReference type="AlphaFoldDB" id="K9DP67"/>
<name>K9DP67_9FIRM</name>
<proteinExistence type="predicted"/>
<reference evidence="2 3" key="1">
    <citation type="submission" date="2012-09" db="EMBL/GenBank/DDBJ databases">
        <title>The Genome Sequence of Veillonella ratti ACS-216-V-COL6B.</title>
        <authorList>
            <consortium name="The Broad Institute Genome Sequencing Platform"/>
            <person name="Earl A."/>
            <person name="Ward D."/>
            <person name="Feldgarden M."/>
            <person name="Gevers D."/>
            <person name="Saerens B."/>
            <person name="Vaneechoutte M."/>
            <person name="Walker B."/>
            <person name="Young S.K."/>
            <person name="Zeng Q."/>
            <person name="Gargeya S."/>
            <person name="Fitzgerald M."/>
            <person name="Haas B."/>
            <person name="Abouelleil A."/>
            <person name="Alvarado L."/>
            <person name="Arachchi H.M."/>
            <person name="Berlin A."/>
            <person name="Chapman S.B."/>
            <person name="Goldberg J."/>
            <person name="Griggs A."/>
            <person name="Gujja S."/>
            <person name="Hansen M."/>
            <person name="Howarth C."/>
            <person name="Imamovic A."/>
            <person name="Larimer J."/>
            <person name="McCowen C."/>
            <person name="Montmayeur A."/>
            <person name="Murphy C."/>
            <person name="Neiman D."/>
            <person name="Pearson M."/>
            <person name="Priest M."/>
            <person name="Roberts A."/>
            <person name="Saif S."/>
            <person name="Shea T."/>
            <person name="Sisk P."/>
            <person name="Sykes S."/>
            <person name="Wortman J."/>
            <person name="Nusbaum C."/>
            <person name="Birren B."/>
        </authorList>
    </citation>
    <scope>NUCLEOTIDE SEQUENCE [LARGE SCALE GENOMIC DNA]</scope>
    <source>
        <strain evidence="2 3">ACS-216-V-Col6b</strain>
    </source>
</reference>
<dbReference type="HOGENOM" id="CLU_060297_0_0_9"/>